<feature type="transmembrane region" description="Helical" evidence="1">
    <location>
        <begin position="64"/>
        <end position="85"/>
    </location>
</feature>
<dbReference type="RefSeq" id="WP_295578038.1">
    <property type="nucleotide sequence ID" value="NZ_FLQR01000012.1"/>
</dbReference>
<reference evidence="2" key="1">
    <citation type="submission" date="2016-03" db="EMBL/GenBank/DDBJ databases">
        <authorList>
            <person name="Ploux O."/>
        </authorList>
    </citation>
    <scope>NUCLEOTIDE SEQUENCE</scope>
    <source>
        <strain evidence="2">UC1</strain>
    </source>
</reference>
<dbReference type="EMBL" id="FLQR01000012">
    <property type="protein sequence ID" value="SBS74932.1"/>
    <property type="molecule type" value="Genomic_DNA"/>
</dbReference>
<keyword evidence="1" id="KW-0812">Transmembrane</keyword>
<keyword evidence="1" id="KW-1133">Transmembrane helix</keyword>
<dbReference type="AlphaFoldDB" id="A0A1Y5P8A0"/>
<keyword evidence="1" id="KW-0472">Membrane</keyword>
<sequence>MIENFLRRPRGVAETIADAVRVAGAVSILIAAIWWSGTDAGILALALPALLVPRFVGVRPWFDITYGIAVLVASWSNVLDLYRSIAGWDLVVHTVCTGLIAAIAYLALVRWGVTPPPPAARPAAVIFTASLGLAASAVWEMLEWIGKTFVTAEIFVTYTDTIGDMAVGGLGSVAAGFLVARVPLLRE</sequence>
<dbReference type="InterPro" id="IPR014509">
    <property type="entry name" value="YjdF-like"/>
</dbReference>
<protein>
    <recommendedName>
        <fullName evidence="3">DUF2238 domain-containing protein</fullName>
    </recommendedName>
</protein>
<name>A0A1Y5P8A0_9MICO</name>
<dbReference type="Pfam" id="PF09997">
    <property type="entry name" value="DUF2238"/>
    <property type="match status" value="1"/>
</dbReference>
<feature type="transmembrane region" description="Helical" evidence="1">
    <location>
        <begin position="162"/>
        <end position="184"/>
    </location>
</feature>
<organism evidence="2">
    <name type="scientific">uncultured Microbacterium sp</name>
    <dbReference type="NCBI Taxonomy" id="191216"/>
    <lineage>
        <taxon>Bacteria</taxon>
        <taxon>Bacillati</taxon>
        <taxon>Actinomycetota</taxon>
        <taxon>Actinomycetes</taxon>
        <taxon>Micrococcales</taxon>
        <taxon>Microbacteriaceae</taxon>
        <taxon>Microbacterium</taxon>
        <taxon>environmental samples</taxon>
    </lineage>
</organism>
<feature type="transmembrane region" description="Helical" evidence="1">
    <location>
        <begin position="91"/>
        <end position="111"/>
    </location>
</feature>
<feature type="transmembrane region" description="Helical" evidence="1">
    <location>
        <begin position="123"/>
        <end position="142"/>
    </location>
</feature>
<evidence type="ECO:0000256" key="1">
    <source>
        <dbReference type="SAM" id="Phobius"/>
    </source>
</evidence>
<evidence type="ECO:0008006" key="3">
    <source>
        <dbReference type="Google" id="ProtNLM"/>
    </source>
</evidence>
<proteinExistence type="predicted"/>
<accession>A0A1Y5P8A0</accession>
<gene>
    <name evidence="2" type="ORF">MIPYR_80059</name>
</gene>
<evidence type="ECO:0000313" key="2">
    <source>
        <dbReference type="EMBL" id="SBS74932.1"/>
    </source>
</evidence>